<organism evidence="2 3">
    <name type="scientific">Trichlorobacter thiogenes</name>
    <dbReference type="NCBI Taxonomy" id="115783"/>
    <lineage>
        <taxon>Bacteria</taxon>
        <taxon>Pseudomonadati</taxon>
        <taxon>Thermodesulfobacteriota</taxon>
        <taxon>Desulfuromonadia</taxon>
        <taxon>Geobacterales</taxon>
        <taxon>Geobacteraceae</taxon>
        <taxon>Trichlorobacter</taxon>
    </lineage>
</organism>
<reference evidence="3" key="1">
    <citation type="submission" date="2017-02" db="EMBL/GenBank/DDBJ databases">
        <authorList>
            <person name="Varghese N."/>
            <person name="Submissions S."/>
        </authorList>
    </citation>
    <scope>NUCLEOTIDE SEQUENCE [LARGE SCALE GENOMIC DNA]</scope>
    <source>
        <strain evidence="3">ATCC BAA-34</strain>
    </source>
</reference>
<dbReference type="OrthoDB" id="281928at2"/>
<dbReference type="AlphaFoldDB" id="A0A1T4LLG8"/>
<feature type="transmembrane region" description="Helical" evidence="1">
    <location>
        <begin position="12"/>
        <end position="40"/>
    </location>
</feature>
<proteinExistence type="predicted"/>
<protein>
    <recommendedName>
        <fullName evidence="4">DUF4064 domain-containing protein</fullName>
    </recommendedName>
</protein>
<dbReference type="EMBL" id="FUWR01000003">
    <property type="protein sequence ID" value="SJZ55579.1"/>
    <property type="molecule type" value="Genomic_DNA"/>
</dbReference>
<feature type="transmembrane region" description="Helical" evidence="1">
    <location>
        <begin position="60"/>
        <end position="85"/>
    </location>
</feature>
<dbReference type="RefSeq" id="WP_078789230.1">
    <property type="nucleotide sequence ID" value="NZ_FUWR01000003.1"/>
</dbReference>
<evidence type="ECO:0000313" key="2">
    <source>
        <dbReference type="EMBL" id="SJZ55579.1"/>
    </source>
</evidence>
<feature type="transmembrane region" description="Helical" evidence="1">
    <location>
        <begin position="97"/>
        <end position="123"/>
    </location>
</feature>
<accession>A0A1T4LLG8</accession>
<keyword evidence="3" id="KW-1185">Reference proteome</keyword>
<gene>
    <name evidence="2" type="ORF">SAMN02745119_00949</name>
</gene>
<evidence type="ECO:0000313" key="3">
    <source>
        <dbReference type="Proteomes" id="UP000190102"/>
    </source>
</evidence>
<evidence type="ECO:0000256" key="1">
    <source>
        <dbReference type="SAM" id="Phobius"/>
    </source>
</evidence>
<keyword evidence="1" id="KW-1133">Transmembrane helix</keyword>
<sequence>MANDDAKNLDLLAMFHYILGGITALFSCFPFIHVFMGIAVLTGKFAETTSKSSGPPEAMFGWLFIIMGGMFILVGWSIAVCMIIAGKKLKARKSKTFCMVVAGIECMFMPFGTVLGVLTLIALNKDSVKELFNE</sequence>
<keyword evidence="1" id="KW-0812">Transmembrane</keyword>
<name>A0A1T4LLG8_9BACT</name>
<dbReference type="STRING" id="115783.SAMN02745119_00949"/>
<evidence type="ECO:0008006" key="4">
    <source>
        <dbReference type="Google" id="ProtNLM"/>
    </source>
</evidence>
<dbReference type="Proteomes" id="UP000190102">
    <property type="component" value="Unassembled WGS sequence"/>
</dbReference>
<keyword evidence="1" id="KW-0472">Membrane</keyword>
<dbReference type="PROSITE" id="PS51257">
    <property type="entry name" value="PROKAR_LIPOPROTEIN"/>
    <property type="match status" value="1"/>
</dbReference>